<dbReference type="GeneID" id="102805961"/>
<feature type="region of interest" description="Disordered" evidence="3">
    <location>
        <begin position="362"/>
        <end position="422"/>
    </location>
</feature>
<dbReference type="SUPFAM" id="SSF53335">
    <property type="entry name" value="S-adenosyl-L-methionine-dependent methyltransferases"/>
    <property type="match status" value="1"/>
</dbReference>
<reference evidence="6" key="1">
    <citation type="submission" date="2025-08" db="UniProtKB">
        <authorList>
            <consortium name="RefSeq"/>
        </authorList>
    </citation>
    <scope>IDENTIFICATION</scope>
    <source>
        <tissue evidence="6">Testes</tissue>
    </source>
</reference>
<dbReference type="InterPro" id="IPR029063">
    <property type="entry name" value="SAM-dependent_MTases_sf"/>
</dbReference>
<dbReference type="Pfam" id="PF08241">
    <property type="entry name" value="Methyltransf_11"/>
    <property type="match status" value="1"/>
</dbReference>
<evidence type="ECO:0000313" key="6">
    <source>
        <dbReference type="RefSeq" id="XP_006814379.1"/>
    </source>
</evidence>
<feature type="compositionally biased region" description="Polar residues" evidence="3">
    <location>
        <begin position="279"/>
        <end position="288"/>
    </location>
</feature>
<name>A0ABM0M2Y8_SACKO</name>
<protein>
    <submittedName>
        <fullName evidence="6">Uncharacterized protein LOC102805961</fullName>
    </submittedName>
</protein>
<organism evidence="5 6">
    <name type="scientific">Saccoglossus kowalevskii</name>
    <name type="common">Acorn worm</name>
    <dbReference type="NCBI Taxonomy" id="10224"/>
    <lineage>
        <taxon>Eukaryota</taxon>
        <taxon>Metazoa</taxon>
        <taxon>Hemichordata</taxon>
        <taxon>Enteropneusta</taxon>
        <taxon>Harrimaniidae</taxon>
        <taxon>Saccoglossus</taxon>
    </lineage>
</organism>
<dbReference type="InterPro" id="IPR051422">
    <property type="entry name" value="AlkB_tRNA_MeTrf/Diox"/>
</dbReference>
<dbReference type="RefSeq" id="XP_006814379.1">
    <property type="nucleotide sequence ID" value="XM_006814316.1"/>
</dbReference>
<feature type="region of interest" description="Disordered" evidence="3">
    <location>
        <begin position="171"/>
        <end position="288"/>
    </location>
</feature>
<proteinExistence type="predicted"/>
<feature type="compositionally biased region" description="Polar residues" evidence="3">
    <location>
        <begin position="219"/>
        <end position="235"/>
    </location>
</feature>
<keyword evidence="2" id="KW-0808">Transferase</keyword>
<dbReference type="Proteomes" id="UP000694865">
    <property type="component" value="Unplaced"/>
</dbReference>
<dbReference type="CDD" id="cd02440">
    <property type="entry name" value="AdoMet_MTases"/>
    <property type="match status" value="1"/>
</dbReference>
<dbReference type="Gene3D" id="3.40.50.150">
    <property type="entry name" value="Vaccinia Virus protein VP39"/>
    <property type="match status" value="2"/>
</dbReference>
<keyword evidence="5" id="KW-1185">Reference proteome</keyword>
<dbReference type="PANTHER" id="PTHR13069">
    <property type="entry name" value="ALKYLATED DNA REPAIR PROTEIN ALKB HOMOLOG 8"/>
    <property type="match status" value="1"/>
</dbReference>
<dbReference type="InterPro" id="IPR013216">
    <property type="entry name" value="Methyltransf_11"/>
</dbReference>
<evidence type="ECO:0000256" key="3">
    <source>
        <dbReference type="SAM" id="MobiDB-lite"/>
    </source>
</evidence>
<accession>A0ABM0M2Y8</accession>
<evidence type="ECO:0000256" key="2">
    <source>
        <dbReference type="ARBA" id="ARBA00022679"/>
    </source>
</evidence>
<feature type="compositionally biased region" description="Polar residues" evidence="3">
    <location>
        <begin position="372"/>
        <end position="388"/>
    </location>
</feature>
<evidence type="ECO:0000256" key="1">
    <source>
        <dbReference type="ARBA" id="ARBA00022603"/>
    </source>
</evidence>
<dbReference type="PANTHER" id="PTHR13069:SF37">
    <property type="entry name" value="FIRE DANCER"/>
    <property type="match status" value="1"/>
</dbReference>
<feature type="domain" description="Methyltransferase type 11" evidence="4">
    <location>
        <begin position="52"/>
        <end position="140"/>
    </location>
</feature>
<evidence type="ECO:0000313" key="5">
    <source>
        <dbReference type="Proteomes" id="UP000694865"/>
    </source>
</evidence>
<evidence type="ECO:0000259" key="4">
    <source>
        <dbReference type="Pfam" id="PF08241"/>
    </source>
</evidence>
<keyword evidence="1" id="KW-0489">Methyltransferase</keyword>
<gene>
    <name evidence="6" type="primary">LOC102805961</name>
</gene>
<sequence>MDRQAKSIALEKAHVHDVYEKIAPHFTDTRYKAWPRVKEFLLQLEPGSIIADIGCGNGRYLPINGETFKIGSDRCERLVDIANKNSYEVMVCDNIRLPYRDNCFDAVISIAVIHHFATVERRIQALQELSRILRPGGKLMVYVWAMEQKQRKFDSQDVLVPWHLQPRYHKHKARRLQDLKNENSSYCSSTSDDDQDMPRQSPHRQPRQQQDQELPGVRSQPTQCRQDNGEITNPDSCRKCGLPQRSYSDSGVTMGRMSYERENSTNSEQSVETCPDNVPSENSDNGLNMETCESTLSGKKDEHDVVKGSCEIADDSWVVVDQSETIQKVVNDVKRLTAECIGDGKAESNESQIGEKSLVNGFNKATDLPNHNGESLNRISKNEGGSDQSMDEDETKKSENHVWKGQKKVGDATISDASDNSTDNEISYLRKTKSESWLLNISSRFSPKLLRLRQGRCTPPIAKISQAFAKGETYKPLRFSLKKKSLGISDDGCSVSSVDSDSSGSCIEKRIHFSKQHKTKTAESIQVDLCSCNGEVEDNDDSDKMKNINNGTENDTENLVTADPSTCKRYYHVFKEGELVNLVEEHVESLYVLQSYYDHANWCVVAEKVQVWKI</sequence>